<organism evidence="1 2">
    <name type="scientific">Siccirubricoccus soli</name>
    <dbReference type="NCBI Taxonomy" id="2899147"/>
    <lineage>
        <taxon>Bacteria</taxon>
        <taxon>Pseudomonadati</taxon>
        <taxon>Pseudomonadota</taxon>
        <taxon>Alphaproteobacteria</taxon>
        <taxon>Acetobacterales</taxon>
        <taxon>Roseomonadaceae</taxon>
        <taxon>Siccirubricoccus</taxon>
    </lineage>
</organism>
<evidence type="ECO:0000313" key="2">
    <source>
        <dbReference type="Proteomes" id="UP001523392"/>
    </source>
</evidence>
<proteinExistence type="predicted"/>
<accession>A0ABT1DDL7</accession>
<protein>
    <submittedName>
        <fullName evidence="1">Uncharacterized protein</fullName>
    </submittedName>
</protein>
<sequence>MAVPDSPLPPAVVIHAAAEAAAALAAAGPAGVTLLSAPGAAGFLGPAWFQALVAGAAAAHRGVPHLAVLDCA</sequence>
<keyword evidence="2" id="KW-1185">Reference proteome</keyword>
<feature type="non-terminal residue" evidence="1">
    <location>
        <position position="72"/>
    </location>
</feature>
<name>A0ABT1DDL7_9PROT</name>
<evidence type="ECO:0000313" key="1">
    <source>
        <dbReference type="EMBL" id="MCO6420031.1"/>
    </source>
</evidence>
<dbReference type="EMBL" id="JAFIRR010000285">
    <property type="protein sequence ID" value="MCO6420031.1"/>
    <property type="molecule type" value="Genomic_DNA"/>
</dbReference>
<reference evidence="1 2" key="1">
    <citation type="submission" date="2021-12" db="EMBL/GenBank/DDBJ databases">
        <title>Siccirubricoccus leaddurans sp. nov., a high concentration Zn2+ tolerance bacterium.</title>
        <authorList>
            <person name="Cao Y."/>
        </authorList>
    </citation>
    <scope>NUCLEOTIDE SEQUENCE [LARGE SCALE GENOMIC DNA]</scope>
    <source>
        <strain evidence="1 2">KC 17139</strain>
    </source>
</reference>
<gene>
    <name evidence="1" type="ORF">JYK14_28325</name>
</gene>
<comment type="caution">
    <text evidence="1">The sequence shown here is derived from an EMBL/GenBank/DDBJ whole genome shotgun (WGS) entry which is preliminary data.</text>
</comment>
<dbReference type="Proteomes" id="UP001523392">
    <property type="component" value="Unassembled WGS sequence"/>
</dbReference>